<dbReference type="GO" id="GO:0005829">
    <property type="term" value="C:cytosol"/>
    <property type="evidence" value="ECO:0007669"/>
    <property type="project" value="TreeGrafter"/>
</dbReference>
<dbReference type="GO" id="GO:0003677">
    <property type="term" value="F:DNA binding"/>
    <property type="evidence" value="ECO:0007669"/>
    <property type="project" value="UniProtKB-KW"/>
</dbReference>
<dbReference type="EMBL" id="CP121694">
    <property type="protein sequence ID" value="WRO21411.1"/>
    <property type="molecule type" value="Genomic_DNA"/>
</dbReference>
<name>A0AAU0UMJ9_9FIRM</name>
<gene>
    <name evidence="5" type="ORF">MFMK1_001219</name>
</gene>
<reference evidence="5 6" key="1">
    <citation type="submission" date="2023-04" db="EMBL/GenBank/DDBJ databases">
        <authorList>
            <person name="Hsu D."/>
        </authorList>
    </citation>
    <scope>NUCLEOTIDE SEQUENCE [LARGE SCALE GENOMIC DNA]</scope>
    <source>
        <strain evidence="5 6">MK1</strain>
    </source>
</reference>
<dbReference type="Pfam" id="PF01381">
    <property type="entry name" value="HTH_3"/>
    <property type="match status" value="1"/>
</dbReference>
<dbReference type="AlphaFoldDB" id="A0AAU0UMJ9"/>
<dbReference type="Gene3D" id="1.10.260.40">
    <property type="entry name" value="lambda repressor-like DNA-binding domains"/>
    <property type="match status" value="1"/>
</dbReference>
<evidence type="ECO:0000313" key="5">
    <source>
        <dbReference type="EMBL" id="WRO21411.1"/>
    </source>
</evidence>
<dbReference type="SUPFAM" id="SSF47413">
    <property type="entry name" value="lambda repressor-like DNA-binding domains"/>
    <property type="match status" value="1"/>
</dbReference>
<accession>A0AAU0UMJ9</accession>
<dbReference type="InterPro" id="IPR050807">
    <property type="entry name" value="TransReg_Diox_bact_type"/>
</dbReference>
<evidence type="ECO:0000259" key="4">
    <source>
        <dbReference type="PROSITE" id="PS50943"/>
    </source>
</evidence>
<dbReference type="InterPro" id="IPR010982">
    <property type="entry name" value="Lambda_DNA-bd_dom_sf"/>
</dbReference>
<dbReference type="InterPro" id="IPR001387">
    <property type="entry name" value="Cro/C1-type_HTH"/>
</dbReference>
<dbReference type="GO" id="GO:0003700">
    <property type="term" value="F:DNA-binding transcription factor activity"/>
    <property type="evidence" value="ECO:0007669"/>
    <property type="project" value="TreeGrafter"/>
</dbReference>
<dbReference type="PROSITE" id="PS50943">
    <property type="entry name" value="HTH_CROC1"/>
    <property type="match status" value="1"/>
</dbReference>
<dbReference type="KEGG" id="dbc:MFMK1_001219"/>
<dbReference type="CDD" id="cd00093">
    <property type="entry name" value="HTH_XRE"/>
    <property type="match status" value="1"/>
</dbReference>
<dbReference type="PANTHER" id="PTHR46797">
    <property type="entry name" value="HTH-TYPE TRANSCRIPTIONAL REGULATOR"/>
    <property type="match status" value="1"/>
</dbReference>
<sequence>MSNNLAQKIRHLLAVRNLNQAELVRLSGLSKATVSDLINGKQKSASVKTIQQLSKALRVSSQYFLEEDTVTPLELTSHLPDHIRDFILNSENMDYIILAHKLKSKELPPKAVEKIIETYEALMLNRKE</sequence>
<dbReference type="SMART" id="SM00530">
    <property type="entry name" value="HTH_XRE"/>
    <property type="match status" value="1"/>
</dbReference>
<evidence type="ECO:0000256" key="2">
    <source>
        <dbReference type="ARBA" id="ARBA00023125"/>
    </source>
</evidence>
<evidence type="ECO:0000256" key="3">
    <source>
        <dbReference type="ARBA" id="ARBA00023163"/>
    </source>
</evidence>
<proteinExistence type="predicted"/>
<evidence type="ECO:0000256" key="1">
    <source>
        <dbReference type="ARBA" id="ARBA00023015"/>
    </source>
</evidence>
<dbReference type="PANTHER" id="PTHR46797:SF23">
    <property type="entry name" value="HTH-TYPE TRANSCRIPTIONAL REGULATOR SUTR"/>
    <property type="match status" value="1"/>
</dbReference>
<keyword evidence="6" id="KW-1185">Reference proteome</keyword>
<evidence type="ECO:0000313" key="6">
    <source>
        <dbReference type="Proteomes" id="UP001329915"/>
    </source>
</evidence>
<protein>
    <submittedName>
        <fullName evidence="5">Helix-turn-helix domain-containing protein</fullName>
    </submittedName>
</protein>
<feature type="domain" description="HTH cro/C1-type" evidence="4">
    <location>
        <begin position="9"/>
        <end position="64"/>
    </location>
</feature>
<dbReference type="RefSeq" id="WP_366924255.1">
    <property type="nucleotide sequence ID" value="NZ_CP121694.1"/>
</dbReference>
<keyword evidence="2" id="KW-0238">DNA-binding</keyword>
<organism evidence="5 6">
    <name type="scientific">Metallumcola ferriviriculae</name>
    <dbReference type="NCBI Taxonomy" id="3039180"/>
    <lineage>
        <taxon>Bacteria</taxon>
        <taxon>Bacillati</taxon>
        <taxon>Bacillota</taxon>
        <taxon>Clostridia</taxon>
        <taxon>Neomoorellales</taxon>
        <taxon>Desulfitibacteraceae</taxon>
        <taxon>Metallumcola</taxon>
    </lineage>
</organism>
<keyword evidence="1" id="KW-0805">Transcription regulation</keyword>
<keyword evidence="3" id="KW-0804">Transcription</keyword>
<dbReference type="Proteomes" id="UP001329915">
    <property type="component" value="Chromosome"/>
</dbReference>